<name>A0A1D2JAH7_PARBR</name>
<evidence type="ECO:0000313" key="2">
    <source>
        <dbReference type="EMBL" id="ODH23352.1"/>
    </source>
</evidence>
<accession>A0A1D2JAH7</accession>
<dbReference type="EMBL" id="LZYO01000241">
    <property type="protein sequence ID" value="ODH23352.1"/>
    <property type="molecule type" value="Genomic_DNA"/>
</dbReference>
<protein>
    <submittedName>
        <fullName evidence="2">Uncharacterized protein</fullName>
    </submittedName>
</protein>
<proteinExistence type="predicted"/>
<sequence>MGSGNIELAVEEISHHDVNTNPARPASNVSSALATAMWVLANHHYNKATGPEKSISRPRRRTDAIISGQGSHLANIRSSWASDRVPPRYPDEMGAVVAGTSPDLKHCRIDSGVGGTGDSQHDAQRVANVIIDASGEDAGGYGVGQIGVHSEKTASAYIHGGPTAPSQVIRPTKVMHTLHISGESPPRPMWGKGRESRPLAHDPLAGIPRRDSTTLGSLMGTTATYTTATSRSAMASTTQPAPIAREVMQTSEAAYGLEGWTELLEERTTEEYEMQFERSVSEVLDMYSEFPMQPTAPAQRPVSFQNHTLFSSAQEGAAREGKVGKAEAVHEAAGRPTIRRVPVEKPDVMRAKGEGFIVQKAAISDFITREPGPRLSASAGASAENLAQEQFPLAINAVPGTAIEPTSETPCTEPDFHAQAMEHQAGRLKSEGRRASKEENAREKQREKQQKKFERQKAKEEKALRNRRFNGEKKLQKQRIIGEKARQGRQARDTKDMQKQQGRSNKKKGKARRKEEKGTQRWGERLSNMEDVQQARNGKGFLGMMRRLTKIMGLQRQKGYGINRALPRGTSIAKPGHP</sequence>
<dbReference type="VEuPathDB" id="FungiDB:PADG_06318"/>
<evidence type="ECO:0000313" key="3">
    <source>
        <dbReference type="Proteomes" id="UP000242814"/>
    </source>
</evidence>
<feature type="region of interest" description="Disordered" evidence="1">
    <location>
        <begin position="179"/>
        <end position="217"/>
    </location>
</feature>
<dbReference type="VEuPathDB" id="FungiDB:PABG_06845"/>
<feature type="compositionally biased region" description="Basic and acidic residues" evidence="1">
    <location>
        <begin position="424"/>
        <end position="498"/>
    </location>
</feature>
<gene>
    <name evidence="2" type="ORF">ACO22_05398</name>
</gene>
<feature type="region of interest" description="Disordered" evidence="1">
    <location>
        <begin position="423"/>
        <end position="524"/>
    </location>
</feature>
<evidence type="ECO:0000256" key="1">
    <source>
        <dbReference type="SAM" id="MobiDB-lite"/>
    </source>
</evidence>
<organism evidence="2 3">
    <name type="scientific">Paracoccidioides brasiliensis</name>
    <dbReference type="NCBI Taxonomy" id="121759"/>
    <lineage>
        <taxon>Eukaryota</taxon>
        <taxon>Fungi</taxon>
        <taxon>Dikarya</taxon>
        <taxon>Ascomycota</taxon>
        <taxon>Pezizomycotina</taxon>
        <taxon>Eurotiomycetes</taxon>
        <taxon>Eurotiomycetidae</taxon>
        <taxon>Onygenales</taxon>
        <taxon>Ajellomycetaceae</taxon>
        <taxon>Paracoccidioides</taxon>
    </lineage>
</organism>
<reference evidence="2 3" key="1">
    <citation type="submission" date="2016-06" db="EMBL/GenBank/DDBJ databases">
        <authorList>
            <person name="Kjaerup R.B."/>
            <person name="Dalgaard T.S."/>
            <person name="Juul-Madsen H.R."/>
        </authorList>
    </citation>
    <scope>NUCLEOTIDE SEQUENCE [LARGE SCALE GENOMIC DNA]</scope>
    <source>
        <strain evidence="2 3">Pb300</strain>
    </source>
</reference>
<dbReference type="Proteomes" id="UP000242814">
    <property type="component" value="Unassembled WGS sequence"/>
</dbReference>
<dbReference type="AlphaFoldDB" id="A0A1D2JAH7"/>
<feature type="compositionally biased region" description="Basic and acidic residues" evidence="1">
    <location>
        <begin position="513"/>
        <end position="524"/>
    </location>
</feature>
<comment type="caution">
    <text evidence="2">The sequence shown here is derived from an EMBL/GenBank/DDBJ whole genome shotgun (WGS) entry which is preliminary data.</text>
</comment>